<dbReference type="EMBL" id="JAIWYP010000001">
    <property type="protein sequence ID" value="KAH3885948.1"/>
    <property type="molecule type" value="Genomic_DNA"/>
</dbReference>
<reference evidence="1" key="2">
    <citation type="submission" date="2020-11" db="EMBL/GenBank/DDBJ databases">
        <authorList>
            <person name="McCartney M.A."/>
            <person name="Auch B."/>
            <person name="Kono T."/>
            <person name="Mallez S."/>
            <person name="Becker A."/>
            <person name="Gohl D.M."/>
            <person name="Silverstein K.A.T."/>
            <person name="Koren S."/>
            <person name="Bechman K.B."/>
            <person name="Herman A."/>
            <person name="Abrahante J.E."/>
            <person name="Garbe J."/>
        </authorList>
    </citation>
    <scope>NUCLEOTIDE SEQUENCE</scope>
    <source>
        <strain evidence="1">Duluth1</strain>
        <tissue evidence="1">Whole animal</tissue>
    </source>
</reference>
<name>A0A9D4MXW9_DREPO</name>
<evidence type="ECO:0000313" key="1">
    <source>
        <dbReference type="EMBL" id="KAH3885948.1"/>
    </source>
</evidence>
<comment type="caution">
    <text evidence="1">The sequence shown here is derived from an EMBL/GenBank/DDBJ whole genome shotgun (WGS) entry which is preliminary data.</text>
</comment>
<protein>
    <submittedName>
        <fullName evidence="1">Uncharacterized protein</fullName>
    </submittedName>
</protein>
<keyword evidence="2" id="KW-1185">Reference proteome</keyword>
<accession>A0A9D4MXW9</accession>
<dbReference type="Proteomes" id="UP000828390">
    <property type="component" value="Unassembled WGS sequence"/>
</dbReference>
<proteinExistence type="predicted"/>
<reference evidence="1" key="1">
    <citation type="journal article" date="2019" name="bioRxiv">
        <title>The Genome of the Zebra Mussel, Dreissena polymorpha: A Resource for Invasive Species Research.</title>
        <authorList>
            <person name="McCartney M.A."/>
            <person name="Auch B."/>
            <person name="Kono T."/>
            <person name="Mallez S."/>
            <person name="Zhang Y."/>
            <person name="Obille A."/>
            <person name="Becker A."/>
            <person name="Abrahante J.E."/>
            <person name="Garbe J."/>
            <person name="Badalamenti J.P."/>
            <person name="Herman A."/>
            <person name="Mangelson H."/>
            <person name="Liachko I."/>
            <person name="Sullivan S."/>
            <person name="Sone E.D."/>
            <person name="Koren S."/>
            <person name="Silverstein K.A.T."/>
            <person name="Beckman K.B."/>
            <person name="Gohl D.M."/>
        </authorList>
    </citation>
    <scope>NUCLEOTIDE SEQUENCE</scope>
    <source>
        <strain evidence="1">Duluth1</strain>
        <tissue evidence="1">Whole animal</tissue>
    </source>
</reference>
<sequence length="160" mass="18095">MNSADVKAKSSVNSMDVAECRSVANRYSSQTRDLEKALRIAMVFTVSNDDVKKKMTLTVESERYGTVHSSKKVYAKIYLHDISNGKPKSTRGFQLANCSMKSAKNISIRYTTDIEHARLEILLFKKAGIFRSKKIVEQFSILLLDLLSDYGSQKYIDLVL</sequence>
<dbReference type="AlphaFoldDB" id="A0A9D4MXW9"/>
<evidence type="ECO:0000313" key="2">
    <source>
        <dbReference type="Proteomes" id="UP000828390"/>
    </source>
</evidence>
<gene>
    <name evidence="1" type="ORF">DPMN_009945</name>
</gene>
<organism evidence="1 2">
    <name type="scientific">Dreissena polymorpha</name>
    <name type="common">Zebra mussel</name>
    <name type="synonym">Mytilus polymorpha</name>
    <dbReference type="NCBI Taxonomy" id="45954"/>
    <lineage>
        <taxon>Eukaryota</taxon>
        <taxon>Metazoa</taxon>
        <taxon>Spiralia</taxon>
        <taxon>Lophotrochozoa</taxon>
        <taxon>Mollusca</taxon>
        <taxon>Bivalvia</taxon>
        <taxon>Autobranchia</taxon>
        <taxon>Heteroconchia</taxon>
        <taxon>Euheterodonta</taxon>
        <taxon>Imparidentia</taxon>
        <taxon>Neoheterodontei</taxon>
        <taxon>Myida</taxon>
        <taxon>Dreissenoidea</taxon>
        <taxon>Dreissenidae</taxon>
        <taxon>Dreissena</taxon>
    </lineage>
</organism>